<gene>
    <name evidence="1" type="ORF">BN444_02960</name>
</gene>
<sequence length="185" mass="19440">MPWRAPPGTYAIAITVVAVAIASVAAWRERPTDAASARRLGDAIGHTAVALAARRPAAPISASVPAAPTAASIGDAPHFNGQGQLLPDPALRRYLDRYLSALDAPALATQRRHLDDDLAAAMPAAQAQQVLAWFDRYAAYLQAEAAGPPHGADTQQRAQNSRALRERLLGAKAAAALFADDRPAR</sequence>
<proteinExistence type="predicted"/>
<dbReference type="AlphaFoldDB" id="A0A1C3TQJ0"/>
<dbReference type="SUPFAM" id="SSF158855">
    <property type="entry name" value="Lipase chaperone-like"/>
    <property type="match status" value="1"/>
</dbReference>
<organism evidence="1 2">
    <name type="scientific">Xanthomonas translucens pv. translucens DSM 18974</name>
    <dbReference type="NCBI Taxonomy" id="1261556"/>
    <lineage>
        <taxon>Bacteria</taxon>
        <taxon>Pseudomonadati</taxon>
        <taxon>Pseudomonadota</taxon>
        <taxon>Gammaproteobacteria</taxon>
        <taxon>Lysobacterales</taxon>
        <taxon>Lysobacteraceae</taxon>
        <taxon>Xanthomonas</taxon>
        <taxon>Xanthomonas translucens group</taxon>
    </lineage>
</organism>
<dbReference type="Proteomes" id="UP000093071">
    <property type="component" value="Chromosome I"/>
</dbReference>
<dbReference type="EMBL" id="LT604072">
    <property type="protein sequence ID" value="SCB05509.1"/>
    <property type="molecule type" value="Genomic_DNA"/>
</dbReference>
<accession>A0A1C3TQJ0</accession>
<evidence type="ECO:0000313" key="2">
    <source>
        <dbReference type="Proteomes" id="UP000093071"/>
    </source>
</evidence>
<reference evidence="2" key="1">
    <citation type="submission" date="2016-07" db="EMBL/GenBank/DDBJ databases">
        <authorList>
            <person name="Jaenicke Sebastian"/>
        </authorList>
    </citation>
    <scope>NUCLEOTIDE SEQUENCE [LARGE SCALE GENOMIC DNA]</scope>
</reference>
<protein>
    <submittedName>
        <fullName evidence="1">Uncharacterized protein</fullName>
    </submittedName>
</protein>
<name>A0A1C3TQJ0_XANCT</name>
<dbReference type="PATRIC" id="fig|1261556.5.peg.2915"/>
<evidence type="ECO:0000313" key="1">
    <source>
        <dbReference type="EMBL" id="SCB05509.1"/>
    </source>
</evidence>